<evidence type="ECO:0000313" key="2">
    <source>
        <dbReference type="EMBL" id="GBL78942.1"/>
    </source>
</evidence>
<proteinExistence type="predicted"/>
<evidence type="ECO:0000259" key="1">
    <source>
        <dbReference type="Pfam" id="PF13358"/>
    </source>
</evidence>
<dbReference type="OrthoDB" id="6537975at2759"/>
<protein>
    <recommendedName>
        <fullName evidence="1">Tc1-like transposase DDE domain-containing protein</fullName>
    </recommendedName>
</protein>
<dbReference type="EMBL" id="BGPR01000017">
    <property type="protein sequence ID" value="GBL78942.1"/>
    <property type="molecule type" value="Genomic_DNA"/>
</dbReference>
<name>A0A4Y2AGG2_ARAVE</name>
<dbReference type="InterPro" id="IPR038717">
    <property type="entry name" value="Tc1-like_DDE_dom"/>
</dbReference>
<reference evidence="2 3" key="1">
    <citation type="journal article" date="2019" name="Sci. Rep.">
        <title>Orb-weaving spider Araneus ventricosus genome elucidates the spidroin gene catalogue.</title>
        <authorList>
            <person name="Kono N."/>
            <person name="Nakamura H."/>
            <person name="Ohtoshi R."/>
            <person name="Moran D.A.P."/>
            <person name="Shinohara A."/>
            <person name="Yoshida Y."/>
            <person name="Fujiwara M."/>
            <person name="Mori M."/>
            <person name="Tomita M."/>
            <person name="Arakawa K."/>
        </authorList>
    </citation>
    <scope>NUCLEOTIDE SEQUENCE [LARGE SCALE GENOMIC DNA]</scope>
</reference>
<evidence type="ECO:0000313" key="3">
    <source>
        <dbReference type="Proteomes" id="UP000499080"/>
    </source>
</evidence>
<comment type="caution">
    <text evidence="2">The sequence shown here is derived from an EMBL/GenBank/DDBJ whole genome shotgun (WGS) entry which is preliminary data.</text>
</comment>
<keyword evidence="3" id="KW-1185">Reference proteome</keyword>
<accession>A0A4Y2AGG2</accession>
<dbReference type="InterPro" id="IPR036397">
    <property type="entry name" value="RNaseH_sf"/>
</dbReference>
<dbReference type="GO" id="GO:0003676">
    <property type="term" value="F:nucleic acid binding"/>
    <property type="evidence" value="ECO:0007669"/>
    <property type="project" value="InterPro"/>
</dbReference>
<dbReference type="Proteomes" id="UP000499080">
    <property type="component" value="Unassembled WGS sequence"/>
</dbReference>
<dbReference type="Gene3D" id="3.30.420.10">
    <property type="entry name" value="Ribonuclease H-like superfamily/Ribonuclease H"/>
    <property type="match status" value="1"/>
</dbReference>
<dbReference type="AlphaFoldDB" id="A0A4Y2AGG2"/>
<organism evidence="2 3">
    <name type="scientific">Araneus ventricosus</name>
    <name type="common">Orbweaver spider</name>
    <name type="synonym">Epeira ventricosa</name>
    <dbReference type="NCBI Taxonomy" id="182803"/>
    <lineage>
        <taxon>Eukaryota</taxon>
        <taxon>Metazoa</taxon>
        <taxon>Ecdysozoa</taxon>
        <taxon>Arthropoda</taxon>
        <taxon>Chelicerata</taxon>
        <taxon>Arachnida</taxon>
        <taxon>Araneae</taxon>
        <taxon>Araneomorphae</taxon>
        <taxon>Entelegynae</taxon>
        <taxon>Araneoidea</taxon>
        <taxon>Araneidae</taxon>
        <taxon>Araneus</taxon>
    </lineage>
</organism>
<dbReference type="Pfam" id="PF13358">
    <property type="entry name" value="DDE_3"/>
    <property type="match status" value="1"/>
</dbReference>
<gene>
    <name evidence="2" type="ORF">AVEN_48912_1</name>
</gene>
<feature type="domain" description="Tc1-like transposase DDE" evidence="1">
    <location>
        <begin position="25"/>
        <end position="77"/>
    </location>
</feature>
<sequence>MILHHCDSITGAPPLLKKGCSCPEFILMDDNAWPHRALLVDEFLESEDIRRMDWPARSPDLNPIEHVWDALGRAIGTRNPLREPSRK</sequence>